<evidence type="ECO:0000256" key="8">
    <source>
        <dbReference type="ARBA" id="ARBA00023008"/>
    </source>
</evidence>
<gene>
    <name evidence="12" type="ORF">F8O02_00565</name>
</gene>
<evidence type="ECO:0000256" key="7">
    <source>
        <dbReference type="ARBA" id="ARBA00022833"/>
    </source>
</evidence>
<sequence length="237" mass="25601">MLTVALHPELVIAVAEVRDGSMRLAEDADRVRANRARLARAAGFTPERTAHVRITYGRDDYRRYREVTAAGPDDHTIAARFPDDAAEPVDALATRASGVGLLLPVADCMPVVLFDPVVRVVMLTHLGRHSVEQRGGATSVRWLAERFGADPGNILAWLGPAPNGAAYPLHALGDRAFADVVPEQLREAGVRSEHLRPSGWDTVTDPRFFSHSEFLAGRQPTDGRHAVVAGLRAPAAG</sequence>
<dbReference type="OrthoDB" id="4279at2"/>
<evidence type="ECO:0000256" key="3">
    <source>
        <dbReference type="ARBA" id="ARBA00007353"/>
    </source>
</evidence>
<evidence type="ECO:0000313" key="13">
    <source>
        <dbReference type="Proteomes" id="UP000481339"/>
    </source>
</evidence>
<evidence type="ECO:0000256" key="1">
    <source>
        <dbReference type="ARBA" id="ARBA00000553"/>
    </source>
</evidence>
<dbReference type="InterPro" id="IPR011324">
    <property type="entry name" value="Cytotoxic_necrot_fac-like_cat"/>
</dbReference>
<comment type="catalytic activity">
    <reaction evidence="1">
        <text>inosine + phosphate = alpha-D-ribose 1-phosphate + hypoxanthine</text>
        <dbReference type="Rhea" id="RHEA:27646"/>
        <dbReference type="ChEBI" id="CHEBI:17368"/>
        <dbReference type="ChEBI" id="CHEBI:17596"/>
        <dbReference type="ChEBI" id="CHEBI:43474"/>
        <dbReference type="ChEBI" id="CHEBI:57720"/>
        <dbReference type="EC" id="2.4.2.1"/>
    </reaction>
    <physiologicalReaction direction="left-to-right" evidence="1">
        <dbReference type="Rhea" id="RHEA:27647"/>
    </physiologicalReaction>
</comment>
<dbReference type="AlphaFoldDB" id="A0A7C8BP21"/>
<keyword evidence="8" id="KW-0186">Copper</keyword>
<dbReference type="Pfam" id="PF02578">
    <property type="entry name" value="Cu-oxidase_4"/>
    <property type="match status" value="1"/>
</dbReference>
<comment type="catalytic activity">
    <reaction evidence="11">
        <text>S-methyl-5'-thioadenosine + phosphate = 5-(methylsulfanyl)-alpha-D-ribose 1-phosphate + adenine</text>
        <dbReference type="Rhea" id="RHEA:11852"/>
        <dbReference type="ChEBI" id="CHEBI:16708"/>
        <dbReference type="ChEBI" id="CHEBI:17509"/>
        <dbReference type="ChEBI" id="CHEBI:43474"/>
        <dbReference type="ChEBI" id="CHEBI:58533"/>
        <dbReference type="EC" id="2.4.2.28"/>
    </reaction>
    <physiologicalReaction direction="left-to-right" evidence="11">
        <dbReference type="Rhea" id="RHEA:11853"/>
    </physiologicalReaction>
</comment>
<proteinExistence type="inferred from homology"/>
<keyword evidence="13" id="KW-1185">Reference proteome</keyword>
<comment type="caution">
    <text evidence="12">The sequence shown here is derived from an EMBL/GenBank/DDBJ whole genome shotgun (WGS) entry which is preliminary data.</text>
</comment>
<evidence type="ECO:0000256" key="4">
    <source>
        <dbReference type="ARBA" id="ARBA00022679"/>
    </source>
</evidence>
<comment type="catalytic activity">
    <reaction evidence="9">
        <text>adenosine + H2O + H(+) = inosine + NH4(+)</text>
        <dbReference type="Rhea" id="RHEA:24408"/>
        <dbReference type="ChEBI" id="CHEBI:15377"/>
        <dbReference type="ChEBI" id="CHEBI:15378"/>
        <dbReference type="ChEBI" id="CHEBI:16335"/>
        <dbReference type="ChEBI" id="CHEBI:17596"/>
        <dbReference type="ChEBI" id="CHEBI:28938"/>
        <dbReference type="EC" id="3.5.4.4"/>
    </reaction>
    <physiologicalReaction direction="left-to-right" evidence="9">
        <dbReference type="Rhea" id="RHEA:24409"/>
    </physiologicalReaction>
</comment>
<evidence type="ECO:0000256" key="9">
    <source>
        <dbReference type="ARBA" id="ARBA00047989"/>
    </source>
</evidence>
<dbReference type="Proteomes" id="UP000481339">
    <property type="component" value="Unassembled WGS sequence"/>
</dbReference>
<dbReference type="RefSeq" id="WP_158035250.1">
    <property type="nucleotide sequence ID" value="NZ_BAAAZV010000007.1"/>
</dbReference>
<evidence type="ECO:0000256" key="10">
    <source>
        <dbReference type="ARBA" id="ARBA00048968"/>
    </source>
</evidence>
<dbReference type="PANTHER" id="PTHR30616">
    <property type="entry name" value="UNCHARACTERIZED PROTEIN YFIH"/>
    <property type="match status" value="1"/>
</dbReference>
<keyword evidence="5" id="KW-0479">Metal-binding</keyword>
<dbReference type="SUPFAM" id="SSF64438">
    <property type="entry name" value="CNF1/YfiH-like putative cysteine hydrolases"/>
    <property type="match status" value="1"/>
</dbReference>
<keyword evidence="4" id="KW-0808">Transferase</keyword>
<dbReference type="InterPro" id="IPR038371">
    <property type="entry name" value="Cu_polyphenol_OxRdtase_sf"/>
</dbReference>
<comment type="similarity">
    <text evidence="3">Belongs to the purine nucleoside phosphorylase YfiH/LACC1 family.</text>
</comment>
<protein>
    <submittedName>
        <fullName evidence="12">Laccase domain-containing protein</fullName>
    </submittedName>
</protein>
<evidence type="ECO:0000256" key="11">
    <source>
        <dbReference type="ARBA" id="ARBA00049893"/>
    </source>
</evidence>
<dbReference type="PANTHER" id="PTHR30616:SF2">
    <property type="entry name" value="PURINE NUCLEOSIDE PHOSPHORYLASE LACC1"/>
    <property type="match status" value="1"/>
</dbReference>
<dbReference type="InterPro" id="IPR003730">
    <property type="entry name" value="Cu_polyphenol_OxRdtase"/>
</dbReference>
<keyword evidence="7" id="KW-0862">Zinc</keyword>
<evidence type="ECO:0000256" key="6">
    <source>
        <dbReference type="ARBA" id="ARBA00022801"/>
    </source>
</evidence>
<organism evidence="12 13">
    <name type="scientific">Pseudoclavibacter caeni</name>
    <dbReference type="NCBI Taxonomy" id="908846"/>
    <lineage>
        <taxon>Bacteria</taxon>
        <taxon>Bacillati</taxon>
        <taxon>Actinomycetota</taxon>
        <taxon>Actinomycetes</taxon>
        <taxon>Micrococcales</taxon>
        <taxon>Microbacteriaceae</taxon>
        <taxon>Pseudoclavibacter</taxon>
    </lineage>
</organism>
<dbReference type="EMBL" id="WBKA01000001">
    <property type="protein sequence ID" value="KAB1633471.1"/>
    <property type="molecule type" value="Genomic_DNA"/>
</dbReference>
<comment type="catalytic activity">
    <reaction evidence="10">
        <text>adenosine + phosphate = alpha-D-ribose 1-phosphate + adenine</text>
        <dbReference type="Rhea" id="RHEA:27642"/>
        <dbReference type="ChEBI" id="CHEBI:16335"/>
        <dbReference type="ChEBI" id="CHEBI:16708"/>
        <dbReference type="ChEBI" id="CHEBI:43474"/>
        <dbReference type="ChEBI" id="CHEBI:57720"/>
        <dbReference type="EC" id="2.4.2.1"/>
    </reaction>
    <physiologicalReaction direction="left-to-right" evidence="10">
        <dbReference type="Rhea" id="RHEA:27643"/>
    </physiologicalReaction>
</comment>
<keyword evidence="6" id="KW-0378">Hydrolase</keyword>
<evidence type="ECO:0000256" key="5">
    <source>
        <dbReference type="ARBA" id="ARBA00022723"/>
    </source>
</evidence>
<name>A0A7C8BP21_9MICO</name>
<dbReference type="GO" id="GO:0016787">
    <property type="term" value="F:hydrolase activity"/>
    <property type="evidence" value="ECO:0007669"/>
    <property type="project" value="UniProtKB-KW"/>
</dbReference>
<dbReference type="Gene3D" id="3.60.140.10">
    <property type="entry name" value="CNF1/YfiH-like putative cysteine hydrolases"/>
    <property type="match status" value="1"/>
</dbReference>
<comment type="function">
    <text evidence="2">Purine nucleoside enzyme that catalyzes the phosphorolysis of adenosine and inosine nucleosides, yielding D-ribose 1-phosphate and the respective free bases, adenine and hypoxanthine. Also catalyzes the phosphorolysis of S-methyl-5'-thioadenosine into adenine and S-methyl-5-thio-alpha-D-ribose 1-phosphate. Also has adenosine deaminase activity.</text>
</comment>
<accession>A0A7C8BP21</accession>
<dbReference type="GO" id="GO:0005507">
    <property type="term" value="F:copper ion binding"/>
    <property type="evidence" value="ECO:0007669"/>
    <property type="project" value="TreeGrafter"/>
</dbReference>
<dbReference type="GO" id="GO:0017061">
    <property type="term" value="F:S-methyl-5-thioadenosine phosphorylase activity"/>
    <property type="evidence" value="ECO:0007669"/>
    <property type="project" value="UniProtKB-EC"/>
</dbReference>
<evidence type="ECO:0000256" key="2">
    <source>
        <dbReference type="ARBA" id="ARBA00003215"/>
    </source>
</evidence>
<reference evidence="12 13" key="1">
    <citation type="submission" date="2019-09" db="EMBL/GenBank/DDBJ databases">
        <title>Phylogeny of genus Pseudoclavibacter and closely related genus.</title>
        <authorList>
            <person name="Li Y."/>
        </authorList>
    </citation>
    <scope>NUCLEOTIDE SEQUENCE [LARGE SCALE GENOMIC DNA]</scope>
    <source>
        <strain evidence="12 13">JCM 16921</strain>
    </source>
</reference>
<evidence type="ECO:0000313" key="12">
    <source>
        <dbReference type="EMBL" id="KAB1633471.1"/>
    </source>
</evidence>